<feature type="transmembrane region" description="Helical" evidence="8">
    <location>
        <begin position="175"/>
        <end position="195"/>
    </location>
</feature>
<dbReference type="Pfam" id="PF16927">
    <property type="entry name" value="HisKA_7TM"/>
    <property type="match status" value="1"/>
</dbReference>
<dbReference type="Gene3D" id="3.30.450.20">
    <property type="entry name" value="PAS domain"/>
    <property type="match status" value="1"/>
</dbReference>
<comment type="catalytic activity">
    <reaction evidence="1">
        <text>ATP + protein L-histidine = ADP + protein N-phospho-L-histidine.</text>
        <dbReference type="EC" id="2.7.13.3"/>
    </reaction>
</comment>
<dbReference type="GO" id="GO:0004673">
    <property type="term" value="F:protein histidine kinase activity"/>
    <property type="evidence" value="ECO:0007669"/>
    <property type="project" value="UniProtKB-EC"/>
</dbReference>
<name>A0A1H3H3C3_9EURY</name>
<keyword evidence="5 10" id="KW-0418">Kinase</keyword>
<dbReference type="InterPro" id="IPR031621">
    <property type="entry name" value="HisKA_7TM"/>
</dbReference>
<feature type="transmembrane region" description="Helical" evidence="8">
    <location>
        <begin position="65"/>
        <end position="87"/>
    </location>
</feature>
<keyword evidence="8" id="KW-0812">Transmembrane</keyword>
<keyword evidence="11" id="KW-1185">Reference proteome</keyword>
<reference evidence="11" key="1">
    <citation type="submission" date="2016-10" db="EMBL/GenBank/DDBJ databases">
        <authorList>
            <person name="Varghese N."/>
            <person name="Submissions S."/>
        </authorList>
    </citation>
    <scope>NUCLEOTIDE SEQUENCE [LARGE SCALE GENOMIC DNA]</scope>
    <source>
        <strain evidence="11">DC30,IBRC 10041,KCTC 4046</strain>
    </source>
</reference>
<feature type="compositionally biased region" description="Low complexity" evidence="7">
    <location>
        <begin position="627"/>
        <end position="651"/>
    </location>
</feature>
<evidence type="ECO:0000256" key="3">
    <source>
        <dbReference type="ARBA" id="ARBA00022679"/>
    </source>
</evidence>
<evidence type="ECO:0000256" key="8">
    <source>
        <dbReference type="SAM" id="Phobius"/>
    </source>
</evidence>
<dbReference type="InterPro" id="IPR005467">
    <property type="entry name" value="His_kinase_dom"/>
</dbReference>
<dbReference type="PANTHER" id="PTHR44936:SF10">
    <property type="entry name" value="SENSOR PROTEIN RSTB"/>
    <property type="match status" value="1"/>
</dbReference>
<dbReference type="CDD" id="cd00075">
    <property type="entry name" value="HATPase"/>
    <property type="match status" value="1"/>
</dbReference>
<feature type="transmembrane region" description="Helical" evidence="8">
    <location>
        <begin position="143"/>
        <end position="163"/>
    </location>
</feature>
<dbReference type="SMART" id="SM00387">
    <property type="entry name" value="HATPase_c"/>
    <property type="match status" value="1"/>
</dbReference>
<dbReference type="AlphaFoldDB" id="A0A1H3H3C3"/>
<dbReference type="OrthoDB" id="342253at2157"/>
<dbReference type="InterPro" id="IPR050980">
    <property type="entry name" value="2C_sensor_his_kinase"/>
</dbReference>
<dbReference type="InterPro" id="IPR036890">
    <property type="entry name" value="HATPase_C_sf"/>
</dbReference>
<dbReference type="EC" id="2.7.13.3" evidence="2"/>
<feature type="transmembrane region" description="Helical" evidence="8">
    <location>
        <begin position="35"/>
        <end position="53"/>
    </location>
</feature>
<dbReference type="GO" id="GO:0005524">
    <property type="term" value="F:ATP binding"/>
    <property type="evidence" value="ECO:0007669"/>
    <property type="project" value="UniProtKB-KW"/>
</dbReference>
<evidence type="ECO:0000313" key="11">
    <source>
        <dbReference type="Proteomes" id="UP000199079"/>
    </source>
</evidence>
<accession>A0A1H3H3C3</accession>
<feature type="transmembrane region" description="Helical" evidence="8">
    <location>
        <begin position="6"/>
        <end position="23"/>
    </location>
</feature>
<evidence type="ECO:0000256" key="6">
    <source>
        <dbReference type="ARBA" id="ARBA00022840"/>
    </source>
</evidence>
<dbReference type="PROSITE" id="PS50109">
    <property type="entry name" value="HIS_KIN"/>
    <property type="match status" value="1"/>
</dbReference>
<organism evidence="10 11">
    <name type="scientific">Halopenitus persicus</name>
    <dbReference type="NCBI Taxonomy" id="1048396"/>
    <lineage>
        <taxon>Archaea</taxon>
        <taxon>Methanobacteriati</taxon>
        <taxon>Methanobacteriota</taxon>
        <taxon>Stenosarchaea group</taxon>
        <taxon>Halobacteria</taxon>
        <taxon>Halobacteriales</taxon>
        <taxon>Haloferacaceae</taxon>
        <taxon>Halopenitus</taxon>
    </lineage>
</organism>
<feature type="domain" description="Histidine kinase" evidence="9">
    <location>
        <begin position="395"/>
        <end position="599"/>
    </location>
</feature>
<dbReference type="Gene3D" id="3.30.565.10">
    <property type="entry name" value="Histidine kinase-like ATPase, C-terminal domain"/>
    <property type="match status" value="1"/>
</dbReference>
<evidence type="ECO:0000256" key="5">
    <source>
        <dbReference type="ARBA" id="ARBA00022777"/>
    </source>
</evidence>
<evidence type="ECO:0000256" key="1">
    <source>
        <dbReference type="ARBA" id="ARBA00000085"/>
    </source>
</evidence>
<feature type="region of interest" description="Disordered" evidence="7">
    <location>
        <begin position="596"/>
        <end position="660"/>
    </location>
</feature>
<keyword evidence="3" id="KW-0808">Transferase</keyword>
<dbReference type="Proteomes" id="UP000199079">
    <property type="component" value="Unassembled WGS sequence"/>
</dbReference>
<protein>
    <recommendedName>
        <fullName evidence="2">histidine kinase</fullName>
        <ecNumber evidence="2">2.7.13.3</ecNumber>
    </recommendedName>
</protein>
<dbReference type="InterPro" id="IPR003594">
    <property type="entry name" value="HATPase_dom"/>
</dbReference>
<gene>
    <name evidence="10" type="ORF">SAMN05216564_10383</name>
</gene>
<keyword evidence="6" id="KW-0067">ATP-binding</keyword>
<sequence length="672" mass="71272">MALSSGAVGVGYLAMGTALLFLLREPLRHPDTPGSRGFALAVLGIALWPIGLGNEYLVANPDLSVAAWNVRLLAASLIAIGWLLLAVESTTGWWPSRRALVPFVAYVGLGQVIAWSNPYHHLVLTPETAVQGTVLVASYGPGFWVQAGLNYLLVLTGTVLLAGEWLRSRGLRRRQAAILTLAVVPPILANLLTLFDAVPTVYDLTPIGLAGSGLFLLQALYRMDLLTVVPVAREVAMAEMDDAVVTIDDERRVLDYNATADRLFADEDVHVGMPASAFFASVPPAVYDRILEAATHTEAGNRETASGTTDGGTDTAPENADATHETHGTDDMEIAVPMEGEDRHFSVSASAVQRSIDSTAWVIVLRDITPIKRREHELEDREEELELLRQILSRVLRHNIRNKLTTIRGNADLLADELTDSNGTLDADRSVDAAMLARIDAIREASEELLGNSENAREIERIIDQRGRTVSYDLADVIERVVETIRRDHPDVIVHIDHDGPETVTGGPGLETALRCLVENAAVHNDAPNPIVWVSVDDAGTETVISVADDGPGIPDHELTVLDTNEETPLSHGSGVGLWLVKWAADSVGARLSIETTTGTVSPTDGGRSEADADAGPETAGTDVAPGTDSTDAAPGTAGTDAGGVASASANGGTGAVPSVPADATTIVSLRL</sequence>
<proteinExistence type="predicted"/>
<feature type="region of interest" description="Disordered" evidence="7">
    <location>
        <begin position="297"/>
        <end position="329"/>
    </location>
</feature>
<evidence type="ECO:0000256" key="2">
    <source>
        <dbReference type="ARBA" id="ARBA00012438"/>
    </source>
</evidence>
<keyword evidence="4" id="KW-0547">Nucleotide-binding</keyword>
<feature type="transmembrane region" description="Helical" evidence="8">
    <location>
        <begin position="99"/>
        <end position="116"/>
    </location>
</feature>
<dbReference type="PANTHER" id="PTHR44936">
    <property type="entry name" value="SENSOR PROTEIN CREC"/>
    <property type="match status" value="1"/>
</dbReference>
<keyword evidence="8" id="KW-0472">Membrane</keyword>
<evidence type="ECO:0000256" key="7">
    <source>
        <dbReference type="SAM" id="MobiDB-lite"/>
    </source>
</evidence>
<dbReference type="Pfam" id="PF02518">
    <property type="entry name" value="HATPase_c"/>
    <property type="match status" value="1"/>
</dbReference>
<dbReference type="EMBL" id="FNPC01000003">
    <property type="protein sequence ID" value="SDY09408.1"/>
    <property type="molecule type" value="Genomic_DNA"/>
</dbReference>
<dbReference type="RefSeq" id="WP_176819441.1">
    <property type="nucleotide sequence ID" value="NZ_FNPC01000003.1"/>
</dbReference>
<evidence type="ECO:0000259" key="9">
    <source>
        <dbReference type="PROSITE" id="PS50109"/>
    </source>
</evidence>
<keyword evidence="8" id="KW-1133">Transmembrane helix</keyword>
<evidence type="ECO:0000256" key="4">
    <source>
        <dbReference type="ARBA" id="ARBA00022741"/>
    </source>
</evidence>
<dbReference type="SUPFAM" id="SSF55874">
    <property type="entry name" value="ATPase domain of HSP90 chaperone/DNA topoisomerase II/histidine kinase"/>
    <property type="match status" value="1"/>
</dbReference>
<evidence type="ECO:0000313" key="10">
    <source>
        <dbReference type="EMBL" id="SDY09408.1"/>
    </source>
</evidence>